<dbReference type="AlphaFoldDB" id="A0A382Q446"/>
<protein>
    <recommendedName>
        <fullName evidence="1">AB hydrolase-1 domain-containing protein</fullName>
    </recommendedName>
</protein>
<dbReference type="InterPro" id="IPR050266">
    <property type="entry name" value="AB_hydrolase_sf"/>
</dbReference>
<feature type="non-terminal residue" evidence="2">
    <location>
        <position position="168"/>
    </location>
</feature>
<organism evidence="2">
    <name type="scientific">marine metagenome</name>
    <dbReference type="NCBI Taxonomy" id="408172"/>
    <lineage>
        <taxon>unclassified sequences</taxon>
        <taxon>metagenomes</taxon>
        <taxon>ecological metagenomes</taxon>
    </lineage>
</organism>
<dbReference type="PRINTS" id="PR00111">
    <property type="entry name" value="ABHYDROLASE"/>
</dbReference>
<reference evidence="2" key="1">
    <citation type="submission" date="2018-05" db="EMBL/GenBank/DDBJ databases">
        <authorList>
            <person name="Lanie J.A."/>
            <person name="Ng W.-L."/>
            <person name="Kazmierczak K.M."/>
            <person name="Andrzejewski T.M."/>
            <person name="Davidsen T.M."/>
            <person name="Wayne K.J."/>
            <person name="Tettelin H."/>
            <person name="Glass J.I."/>
            <person name="Rusch D."/>
            <person name="Podicherti R."/>
            <person name="Tsui H.-C.T."/>
            <person name="Winkler M.E."/>
        </authorList>
    </citation>
    <scope>NUCLEOTIDE SEQUENCE</scope>
</reference>
<dbReference type="InterPro" id="IPR029058">
    <property type="entry name" value="AB_hydrolase_fold"/>
</dbReference>
<evidence type="ECO:0000259" key="1">
    <source>
        <dbReference type="Pfam" id="PF00561"/>
    </source>
</evidence>
<gene>
    <name evidence="2" type="ORF">METZ01_LOCUS333227</name>
</gene>
<feature type="domain" description="AB hydrolase-1" evidence="1">
    <location>
        <begin position="47"/>
        <end position="148"/>
    </location>
</feature>
<accession>A0A382Q446</accession>
<dbReference type="PANTHER" id="PTHR43798:SF24">
    <property type="entry name" value="CIS-3-ALKYL-4-ALKYLOXETAN-2-ONE DECARBOXYLASE"/>
    <property type="match status" value="1"/>
</dbReference>
<dbReference type="PANTHER" id="PTHR43798">
    <property type="entry name" value="MONOACYLGLYCEROL LIPASE"/>
    <property type="match status" value="1"/>
</dbReference>
<dbReference type="GO" id="GO:0016020">
    <property type="term" value="C:membrane"/>
    <property type="evidence" value="ECO:0007669"/>
    <property type="project" value="TreeGrafter"/>
</dbReference>
<dbReference type="Pfam" id="PF00561">
    <property type="entry name" value="Abhydrolase_1"/>
    <property type="match status" value="1"/>
</dbReference>
<dbReference type="EMBL" id="UINC01111855">
    <property type="protein sequence ID" value="SVC80373.1"/>
    <property type="molecule type" value="Genomic_DNA"/>
</dbReference>
<proteinExistence type="predicted"/>
<dbReference type="Gene3D" id="3.40.50.1820">
    <property type="entry name" value="alpha/beta hydrolase"/>
    <property type="match status" value="1"/>
</dbReference>
<dbReference type="InterPro" id="IPR000073">
    <property type="entry name" value="AB_hydrolase_1"/>
</dbReference>
<evidence type="ECO:0000313" key="2">
    <source>
        <dbReference type="EMBL" id="SVC80373.1"/>
    </source>
</evidence>
<dbReference type="PRINTS" id="PR00412">
    <property type="entry name" value="EPOXHYDRLASE"/>
</dbReference>
<dbReference type="InterPro" id="IPR000639">
    <property type="entry name" value="Epox_hydrolase-like"/>
</dbReference>
<dbReference type="GO" id="GO:0003824">
    <property type="term" value="F:catalytic activity"/>
    <property type="evidence" value="ECO:0007669"/>
    <property type="project" value="InterPro"/>
</dbReference>
<sequence>MDILRTPDERFVDLFDYDFEPHYVEIPSGDGQSLRVHYLDEGPRDGPLIVCMHGQPSWSYLYRHMIRGFTARGYRVVCPDLVGYGRSDKPSSVDDYSYANLVAWMSAWLRAVDLSGIHLFCQDWGGLIGLHLVAHMPERFTSVVASNTGLPAGYTGMNPVFEQWCNFA</sequence>
<dbReference type="SUPFAM" id="SSF53474">
    <property type="entry name" value="alpha/beta-Hydrolases"/>
    <property type="match status" value="1"/>
</dbReference>
<name>A0A382Q446_9ZZZZ</name>